<dbReference type="InterPro" id="IPR015421">
    <property type="entry name" value="PyrdxlP-dep_Trfase_major"/>
</dbReference>
<feature type="domain" description="Aminotransferase class V" evidence="2">
    <location>
        <begin position="58"/>
        <end position="420"/>
    </location>
</feature>
<proteinExistence type="predicted"/>
<dbReference type="SUPFAM" id="SSF52402">
    <property type="entry name" value="Adenine nucleotide alpha hydrolases-like"/>
    <property type="match status" value="1"/>
</dbReference>
<dbReference type="PANTHER" id="PTHR43686">
    <property type="entry name" value="SULFURTRANSFERASE-RELATED"/>
    <property type="match status" value="1"/>
</dbReference>
<dbReference type="InterPro" id="IPR014729">
    <property type="entry name" value="Rossmann-like_a/b/a_fold"/>
</dbReference>
<dbReference type="Proteomes" id="UP001374579">
    <property type="component" value="Unassembled WGS sequence"/>
</dbReference>
<reference evidence="4 5" key="1">
    <citation type="submission" date="2024-02" db="EMBL/GenBank/DDBJ databases">
        <title>Chromosome-scale genome assembly of the rough periwinkle Littorina saxatilis.</title>
        <authorList>
            <person name="De Jode A."/>
            <person name="Faria R."/>
            <person name="Formenti G."/>
            <person name="Sims Y."/>
            <person name="Smith T.P."/>
            <person name="Tracey A."/>
            <person name="Wood J.M.D."/>
            <person name="Zagrodzka Z.B."/>
            <person name="Johannesson K."/>
            <person name="Butlin R.K."/>
            <person name="Leder E.H."/>
        </authorList>
    </citation>
    <scope>NUCLEOTIDE SEQUENCE [LARGE SCALE GENOMIC DNA]</scope>
    <source>
        <strain evidence="4">Snail1</strain>
        <tissue evidence="4">Muscle</tissue>
    </source>
</reference>
<dbReference type="InterPro" id="IPR011063">
    <property type="entry name" value="TilS/TtcA_N"/>
</dbReference>
<dbReference type="Pfam" id="PF00266">
    <property type="entry name" value="Aminotran_5"/>
    <property type="match status" value="1"/>
</dbReference>
<evidence type="ECO:0000313" key="5">
    <source>
        <dbReference type="Proteomes" id="UP001374579"/>
    </source>
</evidence>
<feature type="domain" description="tRNA(Ile)-lysidine/2-thiocytidine synthase N-terminal" evidence="3">
    <location>
        <begin position="946"/>
        <end position="1118"/>
    </location>
</feature>
<gene>
    <name evidence="4" type="ORF">V1264_004061</name>
</gene>
<dbReference type="InterPro" id="IPR015422">
    <property type="entry name" value="PyrdxlP-dep_Trfase_small"/>
</dbReference>
<name>A0AAN9G6S7_9CAEN</name>
<evidence type="ECO:0000313" key="4">
    <source>
        <dbReference type="EMBL" id="KAK7097022.1"/>
    </source>
</evidence>
<feature type="compositionally biased region" description="Low complexity" evidence="1">
    <location>
        <begin position="865"/>
        <end position="876"/>
    </location>
</feature>
<organism evidence="4 5">
    <name type="scientific">Littorina saxatilis</name>
    <dbReference type="NCBI Taxonomy" id="31220"/>
    <lineage>
        <taxon>Eukaryota</taxon>
        <taxon>Metazoa</taxon>
        <taxon>Spiralia</taxon>
        <taxon>Lophotrochozoa</taxon>
        <taxon>Mollusca</taxon>
        <taxon>Gastropoda</taxon>
        <taxon>Caenogastropoda</taxon>
        <taxon>Littorinimorpha</taxon>
        <taxon>Littorinoidea</taxon>
        <taxon>Littorinidae</taxon>
        <taxon>Littorina</taxon>
    </lineage>
</organism>
<dbReference type="Pfam" id="PF01171">
    <property type="entry name" value="ATP_bind_3"/>
    <property type="match status" value="1"/>
</dbReference>
<dbReference type="EMBL" id="JBAMIC010000013">
    <property type="protein sequence ID" value="KAK7097022.1"/>
    <property type="molecule type" value="Genomic_DNA"/>
</dbReference>
<keyword evidence="5" id="KW-1185">Reference proteome</keyword>
<dbReference type="Gene3D" id="3.90.1150.10">
    <property type="entry name" value="Aspartate Aminotransferase, domain 1"/>
    <property type="match status" value="1"/>
</dbReference>
<feature type="region of interest" description="Disordered" evidence="1">
    <location>
        <begin position="853"/>
        <end position="923"/>
    </location>
</feature>
<protein>
    <submittedName>
        <fullName evidence="4">Uncharacterized protein</fullName>
    </submittedName>
</protein>
<evidence type="ECO:0000256" key="1">
    <source>
        <dbReference type="SAM" id="MobiDB-lite"/>
    </source>
</evidence>
<accession>A0AAN9G6S7</accession>
<evidence type="ECO:0000259" key="3">
    <source>
        <dbReference type="Pfam" id="PF01171"/>
    </source>
</evidence>
<sequence length="1182" mass="130129">MERPVDRQFYSLDSNGVNKSHFHVPSDTEKENLVDYVAQSIIGTDKTFCGPFGLRKAVYLDYTASGRALSFIEDYIQNEVLPEYGNTHTTTSVTSLQTTMFRHEARDIIRNAVNASEHDSVIFTGSGSTGAIHKLIHAINLSEPPVVFIGPFEHHSNLLPWSEKGAEVVTIKQTPTGLVDISHLEQQLQAWAGNSRQLIGSFSAASNVTGILCDVDAISVLLHKYGALVFWDYATAAPYVKLDMNPVVPGKNSGFAYKDAMFISPHKFVGGVSTPGVLVVKKKVFHNTVPDECGGGTVFYVRREARRYLREPELREEGGTPNIVGAIRAGMVFQLKSAVTPELIMQKEHDLFRQAVEAWRSVPNLVILGNVEVDRLPIFSFLVHNPSSGLFLHHNYVSALLNDLFGVQARGGCACAGPYAMDLLGLAEEKAKEIEELLAEDGRLDRVHLRRYMEYSHREIIRPGFTRLNLPYFISQDELNFVLQAVAMVAEHGWKLLPQYMFNPETGEWRHKEHQVFRERKWLGHISYGGGHMQYSLPKVNPKGPLPRSFQECLNMARQHISKAEKSRPKLADHTAMFDEEARPYRWFLLPSEASQLLSDSSAVVHHHVSSLPFCPPELHDKLENTQQGDLGFGSGGVKGSVVRAGGDSLDVMNSGGGDGGGVGKEMKTANDQRVTGDNVEKRVNCHSNRETGCGTQTEDDTGVHVEAQSLTDPVDSLSQEVKESLHVHGGCATQQQHSTHSSEAVELVAESKANCDTFPQALQTAMERGYSDGISDVHVSQMSPGYEIRRPYPPVPVRTGIQLHEETGSATNKVSTVSDSQTVKSGQSVSASDSVQSNSQFFSSTFAKTQPQSAKCIPDKAESDGAGAKAASSATKPKKKKKKKKASNGDKCTENGTCDPAKPQAESGKKEGESGSRWVPPTKDIFKPTVKALEEFSMLEDGDRVLVCLSGGKDSLSLLHTMHQYQFYCRSKEIQFELGAVTVDPQTPSYDPSPLKEYLAVLGVPYFYESQCIMETAVNLPNGCASICSFCSRMKRGRIYAAARRGGYNVLALGQHLDDLAESFIMSLFHNGSLRTMKAHYTVQEGDLRVIRPFVNVREKDLRNFAEKNKLPVIADNCPACFEAPKERHRTKQLLASQEILFPHLYSSILSAIKPVMAMSRTGTSTASLLAATDTADDLDI</sequence>
<evidence type="ECO:0000259" key="2">
    <source>
        <dbReference type="Pfam" id="PF00266"/>
    </source>
</evidence>
<dbReference type="Gene3D" id="3.40.640.10">
    <property type="entry name" value="Type I PLP-dependent aspartate aminotransferase-like (Major domain)"/>
    <property type="match status" value="1"/>
</dbReference>
<comment type="caution">
    <text evidence="4">The sequence shown here is derived from an EMBL/GenBank/DDBJ whole genome shotgun (WGS) entry which is preliminary data.</text>
</comment>
<feature type="compositionally biased region" description="Basic residues" evidence="1">
    <location>
        <begin position="877"/>
        <end position="887"/>
    </location>
</feature>
<dbReference type="InterPro" id="IPR015424">
    <property type="entry name" value="PyrdxlP-dep_Trfase"/>
</dbReference>
<dbReference type="Gene3D" id="3.40.50.620">
    <property type="entry name" value="HUPs"/>
    <property type="match status" value="1"/>
</dbReference>
<dbReference type="InterPro" id="IPR000192">
    <property type="entry name" value="Aminotrans_V_dom"/>
</dbReference>
<dbReference type="CDD" id="cd24138">
    <property type="entry name" value="TtcA-like"/>
    <property type="match status" value="1"/>
</dbReference>
<dbReference type="PANTHER" id="PTHR43686:SF1">
    <property type="entry name" value="AMINOTRAN_5 DOMAIN-CONTAINING PROTEIN"/>
    <property type="match status" value="1"/>
</dbReference>
<dbReference type="SUPFAM" id="SSF53383">
    <property type="entry name" value="PLP-dependent transferases"/>
    <property type="match status" value="1"/>
</dbReference>
<dbReference type="AlphaFoldDB" id="A0AAN9G6S7"/>